<evidence type="ECO:0000256" key="4">
    <source>
        <dbReference type="ARBA" id="ARBA00022806"/>
    </source>
</evidence>
<keyword evidence="7" id="KW-0175">Coiled coil</keyword>
<dbReference type="InterPro" id="IPR014001">
    <property type="entry name" value="Helicase_ATP-bd"/>
</dbReference>
<dbReference type="PANTHER" id="PTHR45821">
    <property type="entry name" value="SNF2 DOMAIN-CONTAINING PROTEIN CLASSY 2-RELATED"/>
    <property type="match status" value="1"/>
</dbReference>
<dbReference type="PANTHER" id="PTHR45821:SF1">
    <property type="entry name" value="ATP-DEPENDENT HELICASE FAMILY PROTEIN-RELATED"/>
    <property type="match status" value="1"/>
</dbReference>
<dbReference type="SMART" id="SM00487">
    <property type="entry name" value="DEXDc"/>
    <property type="match status" value="1"/>
</dbReference>
<keyword evidence="3" id="KW-0378">Hydrolase</keyword>
<dbReference type="PROSITE" id="PS51192">
    <property type="entry name" value="HELICASE_ATP_BIND_1"/>
    <property type="match status" value="1"/>
</dbReference>
<evidence type="ECO:0000256" key="8">
    <source>
        <dbReference type="SAM" id="MobiDB-lite"/>
    </source>
</evidence>
<evidence type="ECO:0000256" key="3">
    <source>
        <dbReference type="ARBA" id="ARBA00022801"/>
    </source>
</evidence>
<dbReference type="InterPro" id="IPR049730">
    <property type="entry name" value="SNF2/RAD54-like_C"/>
</dbReference>
<accession>A0A0K0M705</accession>
<keyword evidence="6" id="KW-0539">Nucleus</keyword>
<dbReference type="InterPro" id="IPR027417">
    <property type="entry name" value="P-loop_NTPase"/>
</dbReference>
<dbReference type="Gene3D" id="3.40.50.300">
    <property type="entry name" value="P-loop containing nucleotide triphosphate hydrolases"/>
    <property type="match status" value="1"/>
</dbReference>
<evidence type="ECO:0000256" key="5">
    <source>
        <dbReference type="ARBA" id="ARBA00022840"/>
    </source>
</evidence>
<feature type="domain" description="Helicase C-terminal" evidence="10">
    <location>
        <begin position="780"/>
        <end position="951"/>
    </location>
</feature>
<keyword evidence="5" id="KW-0067">ATP-binding</keyword>
<feature type="domain" description="Helicase ATP-binding" evidence="9">
    <location>
        <begin position="528"/>
        <end position="710"/>
    </location>
</feature>
<keyword evidence="2" id="KW-0547">Nucleotide-binding</keyword>
<evidence type="ECO:0000259" key="9">
    <source>
        <dbReference type="PROSITE" id="PS51192"/>
    </source>
</evidence>
<dbReference type="Gene3D" id="3.40.50.10810">
    <property type="entry name" value="Tandem AAA-ATPase domain"/>
    <property type="match status" value="1"/>
</dbReference>
<comment type="subcellular location">
    <subcellularLocation>
        <location evidence="1">Nucleus</location>
    </subcellularLocation>
</comment>
<evidence type="ECO:0000256" key="2">
    <source>
        <dbReference type="ARBA" id="ARBA00022741"/>
    </source>
</evidence>
<dbReference type="Pfam" id="PF00271">
    <property type="entry name" value="Helicase_C"/>
    <property type="match status" value="1"/>
</dbReference>
<dbReference type="GO" id="GO:0005634">
    <property type="term" value="C:nucleus"/>
    <property type="evidence" value="ECO:0007669"/>
    <property type="project" value="UniProtKB-SubCell"/>
</dbReference>
<dbReference type="GO" id="GO:0016787">
    <property type="term" value="F:hydrolase activity"/>
    <property type="evidence" value="ECO:0007669"/>
    <property type="project" value="UniProtKB-KW"/>
</dbReference>
<protein>
    <submittedName>
        <fullName evidence="11">DRD1</fullName>
    </submittedName>
</protein>
<feature type="non-terminal residue" evidence="11">
    <location>
        <position position="1"/>
    </location>
</feature>
<dbReference type="SUPFAM" id="SSF52540">
    <property type="entry name" value="P-loop containing nucleoside triphosphate hydrolases"/>
    <property type="match status" value="2"/>
</dbReference>
<evidence type="ECO:0000313" key="11">
    <source>
        <dbReference type="EMBL" id="AJP06288.1"/>
    </source>
</evidence>
<feature type="region of interest" description="Disordered" evidence="8">
    <location>
        <begin position="1"/>
        <end position="21"/>
    </location>
</feature>
<feature type="coiled-coil region" evidence="7">
    <location>
        <begin position="278"/>
        <end position="305"/>
    </location>
</feature>
<evidence type="ECO:0000256" key="6">
    <source>
        <dbReference type="ARBA" id="ARBA00023242"/>
    </source>
</evidence>
<proteinExistence type="evidence at transcript level"/>
<dbReference type="InterPro" id="IPR038718">
    <property type="entry name" value="SNF2-like_sf"/>
</dbReference>
<dbReference type="CDD" id="cd18793">
    <property type="entry name" value="SF2_C_SNF"/>
    <property type="match status" value="1"/>
</dbReference>
<name>A0A0K0M705_PINTB</name>
<dbReference type="EMBL" id="KJ711043">
    <property type="protein sequence ID" value="AJP06288.1"/>
    <property type="molecule type" value="mRNA"/>
</dbReference>
<dbReference type="Pfam" id="PF00176">
    <property type="entry name" value="SNF2-rel_dom"/>
    <property type="match status" value="1"/>
</dbReference>
<dbReference type="GO" id="GO:0005524">
    <property type="term" value="F:ATP binding"/>
    <property type="evidence" value="ECO:0007669"/>
    <property type="project" value="UniProtKB-KW"/>
</dbReference>
<sequence>KSKSTKRKKSSSEDYGSVTPDVFNYTARSQEMKKKMQEMLSGINRTGLIGQSVNLLASGSPLTLRNSSRHGLPQDTEEKYSCRKVLFPCSPGSSSIDGLKTISVGSLDKSSTLDFGSSIQHDYDKHFSGSPKSLDVSGTVFPLLESGSDVIECRDMVIQEGAKISQEDNLLSSEPASEKNGMTKLSISVEVLEDLSAESTDDVDCLLLNENNLQQGKGKKLCLVDDTGYKLDSPFECQSSYYLQENDMEEAHKAKHEESLSENIDGIWKKGEVNWTEMNELERAIENLEDNTDDCCKELQALRDVKKVAREGGNKELNFMVETTEGFEDATNDTEHYLLQNTEKLDESKMGEPAMVAEGTILGPDFADDTQMDLPWQRDMQSESDEDENDEFASMWKQMSLSFQCSKIKSTQEKEKVSASQDEEMQVCSHSFTLEDDLGYVCTLCGLIGRSIETIFEFHWSKARKAAKHSRHAPNRDLGTILGINNAEPFNYKSSEQGTPVMKLVLHPRLRKHMKSHQIDGFNFLQKNLIAEEPGGCILAHAPGTGKTFLMISFIQSFLTKYPEERPLIVSPKSILGSWMKEFKKWGVEEIPVHNLYDIANKAETLRYNQLQTLREWKEKKSILLVSYSQFSSIVCEKSENQMTECCQQILLEGPGLLVLDEGHFPRNKDTNILHALSQIHTRRRVLLSGTLFQNNFKELFNLLRLVRPNILDLNSFQAFFSRLISIITATEKHPKLMYRGHVQDTVERLGYALQSSTEEVKRSTLHDLQELTSLFVHYYKGDVLEDLPGLVDFTVMLNINDKQRGALSKVQHLVGNRMTRDIMSSAVCIHPSLEGENPSGWLEPDVTNIGITLTNVNADPNDGVKTKACGEGICLTGASRVIILDTPWNPSITRQAISRAYRIGQKRKVFAYRLVAAGTLEEEINQASLKKELMSKMLFEGSDQHNNSVSLLSEVNVDECEDMFFQGDSPLKENIQTLYRHKLE</sequence>
<evidence type="ECO:0000256" key="1">
    <source>
        <dbReference type="ARBA" id="ARBA00004123"/>
    </source>
</evidence>
<evidence type="ECO:0000259" key="10">
    <source>
        <dbReference type="PROSITE" id="PS51194"/>
    </source>
</evidence>
<dbReference type="AlphaFoldDB" id="A0A0K0M705"/>
<organism evidence="11">
    <name type="scientific">Pinus tabuliformis</name>
    <name type="common">Chinese red pine</name>
    <name type="synonym">Pinus leucosperma</name>
    <dbReference type="NCBI Taxonomy" id="88731"/>
    <lineage>
        <taxon>Eukaryota</taxon>
        <taxon>Viridiplantae</taxon>
        <taxon>Streptophyta</taxon>
        <taxon>Embryophyta</taxon>
        <taxon>Tracheophyta</taxon>
        <taxon>Spermatophyta</taxon>
        <taxon>Pinopsida</taxon>
        <taxon>Pinidae</taxon>
        <taxon>Conifers I</taxon>
        <taxon>Pinales</taxon>
        <taxon>Pinaceae</taxon>
        <taxon>Pinus</taxon>
        <taxon>Pinus subgen. Pinus</taxon>
    </lineage>
</organism>
<dbReference type="GO" id="GO:0004386">
    <property type="term" value="F:helicase activity"/>
    <property type="evidence" value="ECO:0007669"/>
    <property type="project" value="UniProtKB-KW"/>
</dbReference>
<reference evidence="11" key="1">
    <citation type="submission" date="2014-04" db="EMBL/GenBank/DDBJ databases">
        <title>The genes involved in the male and female cone development in Pinus tabuliformis.</title>
        <authorList>
            <person name="Niu S."/>
            <person name="Li W."/>
            <person name="Chen X."/>
        </authorList>
    </citation>
    <scope>NUCLEOTIDE SEQUENCE</scope>
</reference>
<dbReference type="InterPro" id="IPR044567">
    <property type="entry name" value="CLSY/DRD1"/>
</dbReference>
<dbReference type="InterPro" id="IPR000330">
    <property type="entry name" value="SNF2_N"/>
</dbReference>
<dbReference type="PROSITE" id="PS51194">
    <property type="entry name" value="HELICASE_CTER"/>
    <property type="match status" value="1"/>
</dbReference>
<evidence type="ECO:0000256" key="7">
    <source>
        <dbReference type="SAM" id="Coils"/>
    </source>
</evidence>
<dbReference type="GO" id="GO:0080188">
    <property type="term" value="P:gene silencing by siRNA-directed DNA methylation"/>
    <property type="evidence" value="ECO:0007669"/>
    <property type="project" value="InterPro"/>
</dbReference>
<keyword evidence="4" id="KW-0347">Helicase</keyword>
<dbReference type="InterPro" id="IPR001650">
    <property type="entry name" value="Helicase_C-like"/>
</dbReference>